<comment type="caution">
    <text evidence="6">The sequence shown here is derived from an EMBL/GenBank/DDBJ whole genome shotgun (WGS) entry which is preliminary data.</text>
</comment>
<dbReference type="HAMAP" id="MF_00391">
    <property type="entry name" value="Ribosomal_bL34"/>
    <property type="match status" value="1"/>
</dbReference>
<dbReference type="Gene3D" id="1.10.287.3980">
    <property type="match status" value="1"/>
</dbReference>
<feature type="compositionally biased region" description="Basic residues" evidence="5">
    <location>
        <begin position="82"/>
        <end position="117"/>
    </location>
</feature>
<dbReference type="HOGENOM" id="CLU_129938_0_0_1"/>
<dbReference type="PANTHER" id="PTHR14503">
    <property type="entry name" value="MITOCHONDRIAL RIBOSOMAL PROTEIN 34 FAMILY MEMBER"/>
    <property type="match status" value="1"/>
</dbReference>
<evidence type="ECO:0000256" key="1">
    <source>
        <dbReference type="ARBA" id="ARBA00010111"/>
    </source>
</evidence>
<dbReference type="OrthoDB" id="431691at2759"/>
<dbReference type="GO" id="GO:0006412">
    <property type="term" value="P:translation"/>
    <property type="evidence" value="ECO:0007669"/>
    <property type="project" value="InterPro"/>
</dbReference>
<dbReference type="PANTHER" id="PTHR14503:SF4">
    <property type="entry name" value="LARGE RIBOSOMAL SUBUNIT PROTEIN BL34M"/>
    <property type="match status" value="1"/>
</dbReference>
<dbReference type="FunFam" id="1.10.287.3980:FF:000001">
    <property type="entry name" value="Mitochondrial ribosomal protein L34"/>
    <property type="match status" value="1"/>
</dbReference>
<proteinExistence type="inferred from homology"/>
<evidence type="ECO:0000256" key="2">
    <source>
        <dbReference type="ARBA" id="ARBA00022980"/>
    </source>
</evidence>
<evidence type="ECO:0000313" key="7">
    <source>
        <dbReference type="Proteomes" id="UP000006757"/>
    </source>
</evidence>
<evidence type="ECO:0000256" key="3">
    <source>
        <dbReference type="ARBA" id="ARBA00023274"/>
    </source>
</evidence>
<dbReference type="eggNOG" id="KOG4612">
    <property type="taxonomic scope" value="Eukaryota"/>
</dbReference>
<feature type="region of interest" description="Disordered" evidence="5">
    <location>
        <begin position="66"/>
        <end position="117"/>
    </location>
</feature>
<keyword evidence="2" id="KW-0689">Ribosomal protein</keyword>
<keyword evidence="7" id="KW-1185">Reference proteome</keyword>
<evidence type="ECO:0000256" key="5">
    <source>
        <dbReference type="SAM" id="MobiDB-lite"/>
    </source>
</evidence>
<reference evidence="6 7" key="1">
    <citation type="journal article" date="2012" name="Eukaryot. Cell">
        <title>Genome sequence of the Trichosporon asahii environmental strain CBS 8904.</title>
        <authorList>
            <person name="Yang R.Y."/>
            <person name="Li H.T."/>
            <person name="Zhu H."/>
            <person name="Zhou G.P."/>
            <person name="Wang M."/>
            <person name="Wang L."/>
        </authorList>
    </citation>
    <scope>NUCLEOTIDE SEQUENCE [LARGE SCALE GENOMIC DNA]</scope>
    <source>
        <strain evidence="6 7">CBS 8904</strain>
    </source>
</reference>
<sequence length="117" mass="13038">MPRAVFRPVLIAARTFTASASAAAPARSALLRPTTGSMLRPASASLASRMTRPTTLSLLERINPNPFMARGTKQGMEYQPSQRKRKNKHGFLSRLRTRLGRKTLARRRAKGKRNLSH</sequence>
<evidence type="ECO:0000256" key="4">
    <source>
        <dbReference type="ARBA" id="ARBA00035274"/>
    </source>
</evidence>
<dbReference type="EMBL" id="AMBO01000189">
    <property type="protein sequence ID" value="EKD04816.1"/>
    <property type="molecule type" value="Genomic_DNA"/>
</dbReference>
<dbReference type="Proteomes" id="UP000006757">
    <property type="component" value="Unassembled WGS sequence"/>
</dbReference>
<dbReference type="STRING" id="1220162.K1VW77"/>
<dbReference type="OMA" id="KGHEYQP"/>
<organism evidence="6 7">
    <name type="scientific">Trichosporon asahii var. asahii (strain CBS 8904)</name>
    <name type="common">Yeast</name>
    <dbReference type="NCBI Taxonomy" id="1220162"/>
    <lineage>
        <taxon>Eukaryota</taxon>
        <taxon>Fungi</taxon>
        <taxon>Dikarya</taxon>
        <taxon>Basidiomycota</taxon>
        <taxon>Agaricomycotina</taxon>
        <taxon>Tremellomycetes</taxon>
        <taxon>Trichosporonales</taxon>
        <taxon>Trichosporonaceae</taxon>
        <taxon>Trichosporon</taxon>
    </lineage>
</organism>
<dbReference type="Pfam" id="PF00468">
    <property type="entry name" value="Ribosomal_L34"/>
    <property type="match status" value="1"/>
</dbReference>
<comment type="similarity">
    <text evidence="1">Belongs to the bacterial ribosomal protein bL34 family.</text>
</comment>
<accession>K1VW77</accession>
<name>K1VW77_TRIAC</name>
<dbReference type="InterPro" id="IPR000271">
    <property type="entry name" value="Ribosomal_bL34"/>
</dbReference>
<evidence type="ECO:0000313" key="6">
    <source>
        <dbReference type="EMBL" id="EKD04816.1"/>
    </source>
</evidence>
<protein>
    <recommendedName>
        <fullName evidence="4">Large ribosomal subunit protein bL34m</fullName>
    </recommendedName>
</protein>
<dbReference type="InParanoid" id="K1VW77"/>
<keyword evidence="3" id="KW-0687">Ribonucleoprotein</keyword>
<dbReference type="AlphaFoldDB" id="K1VW77"/>
<gene>
    <name evidence="6" type="ORF">A1Q2_00870</name>
</gene>
<dbReference type="GO" id="GO:0005762">
    <property type="term" value="C:mitochondrial large ribosomal subunit"/>
    <property type="evidence" value="ECO:0007669"/>
    <property type="project" value="TreeGrafter"/>
</dbReference>
<dbReference type="NCBIfam" id="TIGR01030">
    <property type="entry name" value="rpmH_bact"/>
    <property type="match status" value="1"/>
</dbReference>
<dbReference type="GO" id="GO:0003735">
    <property type="term" value="F:structural constituent of ribosome"/>
    <property type="evidence" value="ECO:0007669"/>
    <property type="project" value="InterPro"/>
</dbReference>